<dbReference type="GO" id="GO:0005737">
    <property type="term" value="C:cytoplasm"/>
    <property type="evidence" value="ECO:0007669"/>
    <property type="project" value="InterPro"/>
</dbReference>
<dbReference type="PANTHER" id="PTHR48109">
    <property type="entry name" value="DIHYDROOROTATE DEHYDROGENASE (QUINONE), MITOCHONDRIAL-RELATED"/>
    <property type="match status" value="1"/>
</dbReference>
<protein>
    <submittedName>
        <fullName evidence="9">Dihydroorotate oxidase</fullName>
    </submittedName>
</protein>
<dbReference type="SUPFAM" id="SSF51395">
    <property type="entry name" value="FMN-linked oxidoreductases"/>
    <property type="match status" value="1"/>
</dbReference>
<evidence type="ECO:0000259" key="8">
    <source>
        <dbReference type="Pfam" id="PF01180"/>
    </source>
</evidence>
<evidence type="ECO:0000256" key="6">
    <source>
        <dbReference type="ARBA" id="ARBA00022975"/>
    </source>
</evidence>
<evidence type="ECO:0000256" key="1">
    <source>
        <dbReference type="ARBA" id="ARBA00001917"/>
    </source>
</evidence>
<dbReference type="Gene3D" id="3.20.20.70">
    <property type="entry name" value="Aldolase class I"/>
    <property type="match status" value="1"/>
</dbReference>
<accession>H5S8N8</accession>
<dbReference type="InterPro" id="IPR050074">
    <property type="entry name" value="DHO_dehydrogenase"/>
</dbReference>
<organism evidence="9">
    <name type="scientific">uncultured Bacteroidota bacterium</name>
    <dbReference type="NCBI Taxonomy" id="152509"/>
    <lineage>
        <taxon>Bacteria</taxon>
        <taxon>Pseudomonadati</taxon>
        <taxon>Bacteroidota</taxon>
        <taxon>environmental samples</taxon>
    </lineage>
</organism>
<feature type="domain" description="Dihydroorotate dehydrogenase catalytic" evidence="8">
    <location>
        <begin position="40"/>
        <end position="328"/>
    </location>
</feature>
<dbReference type="InterPro" id="IPR012135">
    <property type="entry name" value="Dihydroorotate_DH_1_2"/>
</dbReference>
<dbReference type="AlphaFoldDB" id="H5S8N8"/>
<evidence type="ECO:0000256" key="2">
    <source>
        <dbReference type="ARBA" id="ARBA00003125"/>
    </source>
</evidence>
<gene>
    <name evidence="9" type="ORF">HGMM_F01E03C25</name>
</gene>
<comment type="pathway">
    <text evidence="3">Pyrimidine metabolism; UMP biosynthesis via de novo pathway.</text>
</comment>
<dbReference type="EMBL" id="AP011630">
    <property type="protein sequence ID" value="BAL52524.1"/>
    <property type="molecule type" value="Genomic_DNA"/>
</dbReference>
<dbReference type="UniPathway" id="UPA00070"/>
<dbReference type="InterPro" id="IPR013785">
    <property type="entry name" value="Aldolase_TIM"/>
</dbReference>
<evidence type="ECO:0000256" key="4">
    <source>
        <dbReference type="ARBA" id="ARBA00022630"/>
    </source>
</evidence>
<keyword evidence="7" id="KW-0560">Oxidoreductase</keyword>
<proteinExistence type="predicted"/>
<dbReference type="Pfam" id="PF01180">
    <property type="entry name" value="DHO_dh"/>
    <property type="match status" value="1"/>
</dbReference>
<comment type="cofactor">
    <cofactor evidence="1">
        <name>FMN</name>
        <dbReference type="ChEBI" id="CHEBI:58210"/>
    </cofactor>
</comment>
<reference evidence="9" key="1">
    <citation type="journal article" date="2005" name="Environ. Microbiol.">
        <title>Genetic and functional properties of uncultivated thermophilic crenarchaeotes from a subsurface gold mine as revealed by analysis of genome fragments.</title>
        <authorList>
            <person name="Nunoura T."/>
            <person name="Hirayama H."/>
            <person name="Takami H."/>
            <person name="Oida H."/>
            <person name="Nishi S."/>
            <person name="Shimamura S."/>
            <person name="Suzuki Y."/>
            <person name="Inagaki F."/>
            <person name="Takai K."/>
            <person name="Nealson K.H."/>
            <person name="Horikoshi K."/>
        </authorList>
    </citation>
    <scope>NUCLEOTIDE SEQUENCE</scope>
</reference>
<dbReference type="PANTHER" id="PTHR48109:SF4">
    <property type="entry name" value="DIHYDROOROTATE DEHYDROGENASE (QUINONE), MITOCHONDRIAL"/>
    <property type="match status" value="1"/>
</dbReference>
<evidence type="ECO:0000313" key="9">
    <source>
        <dbReference type="EMBL" id="BAL52524.1"/>
    </source>
</evidence>
<dbReference type="GO" id="GO:0044205">
    <property type="term" value="P:'de novo' UMP biosynthetic process"/>
    <property type="evidence" value="ECO:0007669"/>
    <property type="project" value="UniProtKB-UniPathway"/>
</dbReference>
<dbReference type="InterPro" id="IPR005720">
    <property type="entry name" value="Dihydroorotate_DH_cat"/>
</dbReference>
<name>H5S8N8_9BACT</name>
<reference evidence="9" key="2">
    <citation type="journal article" date="2012" name="PLoS ONE">
        <title>A Deeply Branching Thermophilic Bacterium with an Ancient Acetyl-CoA Pathway Dominates a Subsurface Ecosystem.</title>
        <authorList>
            <person name="Takami H."/>
            <person name="Noguchi H."/>
            <person name="Takaki Y."/>
            <person name="Uchiyama I."/>
            <person name="Toyoda A."/>
            <person name="Nishi S."/>
            <person name="Chee G.-J."/>
            <person name="Arai W."/>
            <person name="Nunoura T."/>
            <person name="Itoh T."/>
            <person name="Hattori M."/>
            <person name="Takai K."/>
        </authorList>
    </citation>
    <scope>NUCLEOTIDE SEQUENCE</scope>
</reference>
<dbReference type="GO" id="GO:0004152">
    <property type="term" value="F:dihydroorotate dehydrogenase activity"/>
    <property type="evidence" value="ECO:0007669"/>
    <property type="project" value="InterPro"/>
</dbReference>
<keyword evidence="5" id="KW-0288">FMN</keyword>
<dbReference type="GO" id="GO:0006207">
    <property type="term" value="P:'de novo' pyrimidine nucleobase biosynthetic process"/>
    <property type="evidence" value="ECO:0007669"/>
    <property type="project" value="TreeGrafter"/>
</dbReference>
<comment type="function">
    <text evidence="2">Catalyzes the conversion of dihydroorotate to orotate with quinone as electron acceptor.</text>
</comment>
<evidence type="ECO:0000256" key="5">
    <source>
        <dbReference type="ARBA" id="ARBA00022643"/>
    </source>
</evidence>
<keyword evidence="6" id="KW-0665">Pyrimidine biosynthesis</keyword>
<evidence type="ECO:0000256" key="7">
    <source>
        <dbReference type="ARBA" id="ARBA00023002"/>
    </source>
</evidence>
<sequence length="355" mass="38677">MLPARASVAFYSWARQFALRMLAERECPLAIEPPPTAARVLWGIRFRAPLLNAAGMFKHGEGYELAYRQGAGAYLAGTTTARPRLGNVRRGIAQPFVPYPRSRAASNWLGLPNPGHRAVAARIAQLPRYEGFPIGASVALDPDDDSAAALERLVEGMNRYADAGVDFFELNESCPNTGDDQRGFDTLGVRLEAIAQQFVRPSGKPTLVKVSVDVEQGALERLIPLLVELGYAGITIGNTSTRYEQHRAAIAPVERRAYSYFTRTFGGGISGEPLRKSMLHLVESARTIAAGLPSQFHVIAVGGIANGEHLRQALTAGAALAQWYTGYFERFARDGHRLYARVTSEWLHTGTAPNS</sequence>
<keyword evidence="4" id="KW-0285">Flavoprotein</keyword>
<evidence type="ECO:0000256" key="3">
    <source>
        <dbReference type="ARBA" id="ARBA00004725"/>
    </source>
</evidence>
<dbReference type="PIRSF" id="PIRSF000164">
    <property type="entry name" value="DHO_oxidase"/>
    <property type="match status" value="1"/>
</dbReference>